<dbReference type="PROSITE" id="PS50102">
    <property type="entry name" value="RRM"/>
    <property type="match status" value="1"/>
</dbReference>
<dbReference type="SMART" id="SM00360">
    <property type="entry name" value="RRM"/>
    <property type="match status" value="1"/>
</dbReference>
<evidence type="ECO:0000256" key="3">
    <source>
        <dbReference type="PROSITE-ProRule" id="PRU00176"/>
    </source>
</evidence>
<evidence type="ECO:0000256" key="1">
    <source>
        <dbReference type="ARBA" id="ARBA00004123"/>
    </source>
</evidence>
<dbReference type="Pfam" id="PF00076">
    <property type="entry name" value="RRM_1"/>
    <property type="match status" value="1"/>
</dbReference>
<dbReference type="InterPro" id="IPR035979">
    <property type="entry name" value="RBD_domain_sf"/>
</dbReference>
<evidence type="ECO:0000313" key="7">
    <source>
        <dbReference type="Proteomes" id="UP001187471"/>
    </source>
</evidence>
<dbReference type="AlphaFoldDB" id="A0AA88UKA2"/>
<comment type="subcellular location">
    <subcellularLocation>
        <location evidence="1">Nucleus</location>
    </subcellularLocation>
</comment>
<evidence type="ECO:0000256" key="2">
    <source>
        <dbReference type="ARBA" id="ARBA00023242"/>
    </source>
</evidence>
<dbReference type="GO" id="GO:0030619">
    <property type="term" value="F:U1 snRNA binding"/>
    <property type="evidence" value="ECO:0007669"/>
    <property type="project" value="TreeGrafter"/>
</dbReference>
<dbReference type="Proteomes" id="UP001187471">
    <property type="component" value="Unassembled WGS sequence"/>
</dbReference>
<protein>
    <recommendedName>
        <fullName evidence="5">RRM domain-containing protein</fullName>
    </recommendedName>
</protein>
<name>A0AA88UKA2_9ASTE</name>
<keyword evidence="7" id="KW-1185">Reference proteome</keyword>
<evidence type="ECO:0000313" key="6">
    <source>
        <dbReference type="EMBL" id="KAK2988319.1"/>
    </source>
</evidence>
<dbReference type="GO" id="GO:0005685">
    <property type="term" value="C:U1 snRNP"/>
    <property type="evidence" value="ECO:0007669"/>
    <property type="project" value="TreeGrafter"/>
</dbReference>
<dbReference type="GO" id="GO:0003729">
    <property type="term" value="F:mRNA binding"/>
    <property type="evidence" value="ECO:0007669"/>
    <property type="project" value="TreeGrafter"/>
</dbReference>
<evidence type="ECO:0000259" key="5">
    <source>
        <dbReference type="PROSITE" id="PS50102"/>
    </source>
</evidence>
<dbReference type="EMBL" id="JAVXUO010000884">
    <property type="protein sequence ID" value="KAK2988319.1"/>
    <property type="molecule type" value="Genomic_DNA"/>
</dbReference>
<dbReference type="InterPro" id="IPR000504">
    <property type="entry name" value="RRM_dom"/>
</dbReference>
<reference evidence="6" key="1">
    <citation type="submission" date="2022-12" db="EMBL/GenBank/DDBJ databases">
        <title>Draft genome assemblies for two species of Escallonia (Escalloniales).</title>
        <authorList>
            <person name="Chanderbali A."/>
            <person name="Dervinis C."/>
            <person name="Anghel I."/>
            <person name="Soltis D."/>
            <person name="Soltis P."/>
            <person name="Zapata F."/>
        </authorList>
    </citation>
    <scope>NUCLEOTIDE SEQUENCE</scope>
    <source>
        <strain evidence="6">UCBG92.1500</strain>
        <tissue evidence="6">Leaf</tissue>
    </source>
</reference>
<dbReference type="GO" id="GO:0000398">
    <property type="term" value="P:mRNA splicing, via spliceosome"/>
    <property type="evidence" value="ECO:0007669"/>
    <property type="project" value="TreeGrafter"/>
</dbReference>
<accession>A0AA88UKA2</accession>
<feature type="compositionally biased region" description="Basic and acidic residues" evidence="4">
    <location>
        <begin position="111"/>
        <end position="120"/>
    </location>
</feature>
<gene>
    <name evidence="6" type="ORF">RJ640_000306</name>
</gene>
<dbReference type="PANTHER" id="PTHR13952:SF19">
    <property type="entry name" value="GLYCINE-RICH RNA-BINDING PROTEIN 4, MITOCHONDRIAL ISOFORM X1"/>
    <property type="match status" value="1"/>
</dbReference>
<dbReference type="GO" id="GO:0071011">
    <property type="term" value="C:precatalytic spliceosome"/>
    <property type="evidence" value="ECO:0007669"/>
    <property type="project" value="TreeGrafter"/>
</dbReference>
<feature type="region of interest" description="Disordered" evidence="4">
    <location>
        <begin position="97"/>
        <end position="120"/>
    </location>
</feature>
<sequence>MLNTLHLTKELMSLKMHCKDLSYSTSESCLQKKFSNFGQIAEVKLIKDEATKKSKGFAFIQYDSQDAAMQALESMNHKYLDGRLIFVELAKPGKSMYGGYPRTCGPPKEPNSPDKNEAVE</sequence>
<feature type="domain" description="RRM" evidence="5">
    <location>
        <begin position="14"/>
        <end position="92"/>
    </location>
</feature>
<dbReference type="GO" id="GO:0071004">
    <property type="term" value="C:U2-type prespliceosome"/>
    <property type="evidence" value="ECO:0007669"/>
    <property type="project" value="TreeGrafter"/>
</dbReference>
<dbReference type="InterPro" id="IPR012677">
    <property type="entry name" value="Nucleotide-bd_a/b_plait_sf"/>
</dbReference>
<proteinExistence type="predicted"/>
<dbReference type="PANTHER" id="PTHR13952">
    <property type="entry name" value="U1 SMALL NUCLEAR RIBONUCLEOPROTEIN 70 KD"/>
    <property type="match status" value="1"/>
</dbReference>
<keyword evidence="3" id="KW-0694">RNA-binding</keyword>
<organism evidence="6 7">
    <name type="scientific">Escallonia rubra</name>
    <dbReference type="NCBI Taxonomy" id="112253"/>
    <lineage>
        <taxon>Eukaryota</taxon>
        <taxon>Viridiplantae</taxon>
        <taxon>Streptophyta</taxon>
        <taxon>Embryophyta</taxon>
        <taxon>Tracheophyta</taxon>
        <taxon>Spermatophyta</taxon>
        <taxon>Magnoliopsida</taxon>
        <taxon>eudicotyledons</taxon>
        <taxon>Gunneridae</taxon>
        <taxon>Pentapetalae</taxon>
        <taxon>asterids</taxon>
        <taxon>campanulids</taxon>
        <taxon>Escalloniales</taxon>
        <taxon>Escalloniaceae</taxon>
        <taxon>Escallonia</taxon>
    </lineage>
</organism>
<keyword evidence="2" id="KW-0539">Nucleus</keyword>
<dbReference type="SUPFAM" id="SSF54928">
    <property type="entry name" value="RNA-binding domain, RBD"/>
    <property type="match status" value="1"/>
</dbReference>
<dbReference type="InterPro" id="IPR051183">
    <property type="entry name" value="U1_U11-U12_snRNP_70-35kDa"/>
</dbReference>
<evidence type="ECO:0000256" key="4">
    <source>
        <dbReference type="SAM" id="MobiDB-lite"/>
    </source>
</evidence>
<dbReference type="Gene3D" id="3.30.70.330">
    <property type="match status" value="1"/>
</dbReference>
<comment type="caution">
    <text evidence="6">The sequence shown here is derived from an EMBL/GenBank/DDBJ whole genome shotgun (WGS) entry which is preliminary data.</text>
</comment>